<evidence type="ECO:0000256" key="2">
    <source>
        <dbReference type="ARBA" id="ARBA00023136"/>
    </source>
</evidence>
<dbReference type="SUPFAM" id="SSF103088">
    <property type="entry name" value="OmpA-like"/>
    <property type="match status" value="1"/>
</dbReference>
<dbReference type="InterPro" id="IPR006664">
    <property type="entry name" value="OMP_bac"/>
</dbReference>
<keyword evidence="7" id="KW-1185">Reference proteome</keyword>
<protein>
    <recommendedName>
        <fullName evidence="5">OmpA-like domain-containing protein</fullName>
    </recommendedName>
</protein>
<evidence type="ECO:0000256" key="1">
    <source>
        <dbReference type="ARBA" id="ARBA00004442"/>
    </source>
</evidence>
<dbReference type="PROSITE" id="PS51123">
    <property type="entry name" value="OMPA_2"/>
    <property type="match status" value="1"/>
</dbReference>
<organism evidence="6 7">
    <name type="scientific">Acetobacter syzygii</name>
    <dbReference type="NCBI Taxonomy" id="146476"/>
    <lineage>
        <taxon>Bacteria</taxon>
        <taxon>Pseudomonadati</taxon>
        <taxon>Pseudomonadota</taxon>
        <taxon>Alphaproteobacteria</taxon>
        <taxon>Acetobacterales</taxon>
        <taxon>Acetobacteraceae</taxon>
        <taxon>Acetobacter</taxon>
    </lineage>
</organism>
<evidence type="ECO:0000256" key="3">
    <source>
        <dbReference type="ARBA" id="ARBA00023237"/>
    </source>
</evidence>
<proteinExistence type="predicted"/>
<accession>A0A270B7V9</accession>
<comment type="subcellular location">
    <subcellularLocation>
        <location evidence="1">Cell outer membrane</location>
    </subcellularLocation>
</comment>
<feature type="domain" description="OmpA-like" evidence="5">
    <location>
        <begin position="93"/>
        <end position="211"/>
    </location>
</feature>
<dbReference type="EMBL" id="NDFP01000017">
    <property type="protein sequence ID" value="PAL20880.1"/>
    <property type="molecule type" value="Genomic_DNA"/>
</dbReference>
<dbReference type="Gene3D" id="3.30.1330.60">
    <property type="entry name" value="OmpA-like domain"/>
    <property type="match status" value="1"/>
</dbReference>
<dbReference type="PROSITE" id="PS51257">
    <property type="entry name" value="PROKAR_LIPOPROTEIN"/>
    <property type="match status" value="1"/>
</dbReference>
<evidence type="ECO:0000313" key="6">
    <source>
        <dbReference type="EMBL" id="PAL20880.1"/>
    </source>
</evidence>
<gene>
    <name evidence="6" type="ORF">B9K05_12340</name>
</gene>
<dbReference type="InterPro" id="IPR006665">
    <property type="entry name" value="OmpA-like"/>
</dbReference>
<name>A0A270B7V9_9PROT</name>
<keyword evidence="3" id="KW-0998">Cell outer membrane</keyword>
<evidence type="ECO:0000259" key="5">
    <source>
        <dbReference type="PROSITE" id="PS51123"/>
    </source>
</evidence>
<dbReference type="Proteomes" id="UP000216033">
    <property type="component" value="Unassembled WGS sequence"/>
</dbReference>
<keyword evidence="2 4" id="KW-0472">Membrane</keyword>
<dbReference type="InterPro" id="IPR036737">
    <property type="entry name" value="OmpA-like_sf"/>
</dbReference>
<dbReference type="PANTHER" id="PTHR30329">
    <property type="entry name" value="STATOR ELEMENT OF FLAGELLAR MOTOR COMPLEX"/>
    <property type="match status" value="1"/>
</dbReference>
<dbReference type="PRINTS" id="PR01021">
    <property type="entry name" value="OMPADOMAIN"/>
</dbReference>
<dbReference type="AlphaFoldDB" id="A0A270B7V9"/>
<dbReference type="GO" id="GO:0009279">
    <property type="term" value="C:cell outer membrane"/>
    <property type="evidence" value="ECO:0007669"/>
    <property type="project" value="UniProtKB-SubCell"/>
</dbReference>
<reference evidence="6 7" key="1">
    <citation type="submission" date="2017-04" db="EMBL/GenBank/DDBJ databases">
        <title>Kefir bacterial isolates.</title>
        <authorList>
            <person name="Kim Y."/>
            <person name="Blasche S."/>
            <person name="Patil K.R."/>
        </authorList>
    </citation>
    <scope>NUCLEOTIDE SEQUENCE [LARGE SCALE GENOMIC DNA]</scope>
    <source>
        <strain evidence="6 7">KR-2</strain>
    </source>
</reference>
<dbReference type="OrthoDB" id="9814546at2"/>
<comment type="caution">
    <text evidence="6">The sequence shown here is derived from an EMBL/GenBank/DDBJ whole genome shotgun (WGS) entry which is preliminary data.</text>
</comment>
<sequence>MPQIRLRLPEVNLKRLIILSGVSLVLSGCVQPYSAGPMGSGIGISTQDQMASTEEQDRVARFNRLADANDVARPTIKEISLPPGSVDFMQGSVPVVRVVFPERAFFAFDSDVPLPQSQGILDVIADNMKHDVPDAALTILGHTDAVGTDGYNIDLSRRRARAVIRALIERGVNPDQLTEVAIGKRQPIASNATTDGRALNRRVEFLISPAMSANLAAVQQYVVPKSYLSLAKADDVRLRQPDADVKPAQVAMVYRATAKNTKNTSLAPIGGLALSPTQDNAALSTPSDLNVKTIAPENVKLAATMPIAPVHLIPPAEVKPRALGSGVIEF</sequence>
<dbReference type="PANTHER" id="PTHR30329:SF21">
    <property type="entry name" value="LIPOPROTEIN YIAD-RELATED"/>
    <property type="match status" value="1"/>
</dbReference>
<dbReference type="CDD" id="cd07185">
    <property type="entry name" value="OmpA_C-like"/>
    <property type="match status" value="1"/>
</dbReference>
<evidence type="ECO:0000256" key="4">
    <source>
        <dbReference type="PROSITE-ProRule" id="PRU00473"/>
    </source>
</evidence>
<dbReference type="Pfam" id="PF00691">
    <property type="entry name" value="OmpA"/>
    <property type="match status" value="1"/>
</dbReference>
<dbReference type="InterPro" id="IPR050330">
    <property type="entry name" value="Bact_OuterMem_StrucFunc"/>
</dbReference>
<evidence type="ECO:0000313" key="7">
    <source>
        <dbReference type="Proteomes" id="UP000216033"/>
    </source>
</evidence>